<dbReference type="RefSeq" id="WP_106979504.1">
    <property type="nucleotide sequence ID" value="NZ_JBHMDI010000156.1"/>
</dbReference>
<keyword evidence="4" id="KW-0659">Purine metabolism</keyword>
<proteinExistence type="predicted"/>
<comment type="pathway">
    <text evidence="2">Purine metabolism; urate degradation; (S)-allantoin from urate: step 3/3.</text>
</comment>
<sequence>MTSQLSQHLPPTHTRRPRGPTLPAHRLPDLPGRVVIPGQSRGAPGVPPALERFNTAPAEDAERALLACLRSPRWALRLSGHRPYPDLPSLLAASDEAVYDLFPGELAQALAAESLPALPDGTYSAAHTALTAAHTAYEAKFGHVFVICLDGVPEEEALDRVLEDIRSRLANDPDEERAVAAEELRRLARERLAGFLGARDCDMGDSAAWARPAIDGPAPGEHDEAPPR</sequence>
<reference evidence="9 10" key="1">
    <citation type="submission" date="2024-09" db="EMBL/GenBank/DDBJ databases">
        <authorList>
            <person name="Sun Q."/>
            <person name="Mori K."/>
        </authorList>
    </citation>
    <scope>NUCLEOTIDE SEQUENCE [LARGE SCALE GENOMIC DNA]</scope>
    <source>
        <strain evidence="9 10">JCM 9767</strain>
    </source>
</reference>
<dbReference type="NCBIfam" id="NF010372">
    <property type="entry name" value="PRK13798.1"/>
    <property type="match status" value="1"/>
</dbReference>
<dbReference type="PANTHER" id="PTHR43466:SF1">
    <property type="entry name" value="2-OXO-4-HYDROXY-4-CARBOXY-5-UREIDOIMIDAZOLINE DECARBOXYLASE-RELATED"/>
    <property type="match status" value="1"/>
</dbReference>
<evidence type="ECO:0000313" key="10">
    <source>
        <dbReference type="Proteomes" id="UP001589753"/>
    </source>
</evidence>
<keyword evidence="10" id="KW-1185">Reference proteome</keyword>
<evidence type="ECO:0000256" key="3">
    <source>
        <dbReference type="ARBA" id="ARBA00012257"/>
    </source>
</evidence>
<dbReference type="Gene3D" id="1.10.3330.10">
    <property type="entry name" value="Oxo-4-hydroxy-4-carboxy-5-ureidoimidazoline decarboxylase"/>
    <property type="match status" value="2"/>
</dbReference>
<dbReference type="PANTHER" id="PTHR43466">
    <property type="entry name" value="2-OXO-4-HYDROXY-4-CARBOXY-5-UREIDOIMIDAZOLINE DECARBOXYLASE-RELATED"/>
    <property type="match status" value="1"/>
</dbReference>
<evidence type="ECO:0000313" key="9">
    <source>
        <dbReference type="EMBL" id="MFB9352109.1"/>
    </source>
</evidence>
<evidence type="ECO:0000256" key="2">
    <source>
        <dbReference type="ARBA" id="ARBA00004754"/>
    </source>
</evidence>
<evidence type="ECO:0000256" key="5">
    <source>
        <dbReference type="ARBA" id="ARBA00022793"/>
    </source>
</evidence>
<dbReference type="Pfam" id="PF09349">
    <property type="entry name" value="OHCU_decarbox"/>
    <property type="match status" value="2"/>
</dbReference>
<feature type="domain" description="Oxo-4-hydroxy-4-carboxy-5-ureidoimidazoline decarboxylase" evidence="8">
    <location>
        <begin position="125"/>
        <end position="193"/>
    </location>
</feature>
<dbReference type="SUPFAM" id="SSF158694">
    <property type="entry name" value="UraD-Like"/>
    <property type="match status" value="1"/>
</dbReference>
<protein>
    <recommendedName>
        <fullName evidence="3">2-oxo-4-hydroxy-4-carboxy-5-ureidoimidazoline decarboxylase</fullName>
        <ecNumber evidence="3">4.1.1.97</ecNumber>
    </recommendedName>
</protein>
<evidence type="ECO:0000256" key="7">
    <source>
        <dbReference type="SAM" id="MobiDB-lite"/>
    </source>
</evidence>
<evidence type="ECO:0000256" key="1">
    <source>
        <dbReference type="ARBA" id="ARBA00001163"/>
    </source>
</evidence>
<accession>A0ABV5LIV9</accession>
<comment type="caution">
    <text evidence="9">The sequence shown here is derived from an EMBL/GenBank/DDBJ whole genome shotgun (WGS) entry which is preliminary data.</text>
</comment>
<dbReference type="InterPro" id="IPR036778">
    <property type="entry name" value="OHCU_decarboxylase_sf"/>
</dbReference>
<keyword evidence="6" id="KW-0456">Lyase</keyword>
<evidence type="ECO:0000256" key="4">
    <source>
        <dbReference type="ARBA" id="ARBA00022631"/>
    </source>
</evidence>
<name>A0ABV5LIV9_9ACTN</name>
<dbReference type="InterPro" id="IPR018020">
    <property type="entry name" value="OHCU_decarboxylase"/>
</dbReference>
<dbReference type="Proteomes" id="UP001589753">
    <property type="component" value="Unassembled WGS sequence"/>
</dbReference>
<organism evidence="9 10">
    <name type="scientific">Streptomyces heliomycini</name>
    <dbReference type="NCBI Taxonomy" id="284032"/>
    <lineage>
        <taxon>Bacteria</taxon>
        <taxon>Bacillati</taxon>
        <taxon>Actinomycetota</taxon>
        <taxon>Actinomycetes</taxon>
        <taxon>Kitasatosporales</taxon>
        <taxon>Streptomycetaceae</taxon>
        <taxon>Streptomyces</taxon>
    </lineage>
</organism>
<dbReference type="EMBL" id="JBHMDI010000156">
    <property type="protein sequence ID" value="MFB9352109.1"/>
    <property type="molecule type" value="Genomic_DNA"/>
</dbReference>
<keyword evidence="5" id="KW-0210">Decarboxylase</keyword>
<comment type="catalytic activity">
    <reaction evidence="1">
        <text>5-hydroxy-2-oxo-4-ureido-2,5-dihydro-1H-imidazole-5-carboxylate + H(+) = (S)-allantoin + CO2</text>
        <dbReference type="Rhea" id="RHEA:26301"/>
        <dbReference type="ChEBI" id="CHEBI:15378"/>
        <dbReference type="ChEBI" id="CHEBI:15678"/>
        <dbReference type="ChEBI" id="CHEBI:16526"/>
        <dbReference type="ChEBI" id="CHEBI:58639"/>
        <dbReference type="EC" id="4.1.1.97"/>
    </reaction>
</comment>
<feature type="domain" description="Oxo-4-hydroxy-4-carboxy-5-ureidoimidazoline decarboxylase" evidence="8">
    <location>
        <begin position="54"/>
        <end position="112"/>
    </location>
</feature>
<evidence type="ECO:0000256" key="6">
    <source>
        <dbReference type="ARBA" id="ARBA00023239"/>
    </source>
</evidence>
<dbReference type="EC" id="4.1.1.97" evidence="3"/>
<evidence type="ECO:0000259" key="8">
    <source>
        <dbReference type="Pfam" id="PF09349"/>
    </source>
</evidence>
<feature type="region of interest" description="Disordered" evidence="7">
    <location>
        <begin position="209"/>
        <end position="228"/>
    </location>
</feature>
<feature type="region of interest" description="Disordered" evidence="7">
    <location>
        <begin position="1"/>
        <end position="32"/>
    </location>
</feature>
<gene>
    <name evidence="9" type="ORF">ACFFUA_32650</name>
</gene>